<gene>
    <name evidence="1" type="ORF">FB465_5686</name>
</gene>
<sequence length="107" mass="11597">MTDITDPATRYEEIATDLAPQGVKRSTMFGMPCLKDVNGKAFAGLHEGQLVCRLGRDTPALEEALRLPGAHLFDPMGGRPMKDWVCIPDGSAGHWENFAEAALAADR</sequence>
<proteinExistence type="predicted"/>
<dbReference type="AlphaFoldDB" id="A0A561EY51"/>
<evidence type="ECO:0000313" key="1">
    <source>
        <dbReference type="EMBL" id="TWE20532.1"/>
    </source>
</evidence>
<evidence type="ECO:0000313" key="2">
    <source>
        <dbReference type="Proteomes" id="UP000318416"/>
    </source>
</evidence>
<organism evidence="1 2">
    <name type="scientific">Kitasatospora atroaurantiaca</name>
    <dbReference type="NCBI Taxonomy" id="285545"/>
    <lineage>
        <taxon>Bacteria</taxon>
        <taxon>Bacillati</taxon>
        <taxon>Actinomycetota</taxon>
        <taxon>Actinomycetes</taxon>
        <taxon>Kitasatosporales</taxon>
        <taxon>Streptomycetaceae</taxon>
        <taxon>Kitasatospora</taxon>
    </lineage>
</organism>
<dbReference type="OrthoDB" id="4558596at2"/>
<dbReference type="RefSeq" id="WP_145794944.1">
    <property type="nucleotide sequence ID" value="NZ_BAAABR010000047.1"/>
</dbReference>
<reference evidence="1 2" key="1">
    <citation type="submission" date="2019-06" db="EMBL/GenBank/DDBJ databases">
        <title>Sequencing the genomes of 1000 actinobacteria strains.</title>
        <authorList>
            <person name="Klenk H.-P."/>
        </authorList>
    </citation>
    <scope>NUCLEOTIDE SEQUENCE [LARGE SCALE GENOMIC DNA]</scope>
    <source>
        <strain evidence="1 2">DSM 41649</strain>
    </source>
</reference>
<evidence type="ECO:0008006" key="3">
    <source>
        <dbReference type="Google" id="ProtNLM"/>
    </source>
</evidence>
<dbReference type="Proteomes" id="UP000318416">
    <property type="component" value="Unassembled WGS sequence"/>
</dbReference>
<dbReference type="EMBL" id="VIVR01000001">
    <property type="protein sequence ID" value="TWE20532.1"/>
    <property type="molecule type" value="Genomic_DNA"/>
</dbReference>
<keyword evidence="2" id="KW-1185">Reference proteome</keyword>
<accession>A0A561EY51</accession>
<comment type="caution">
    <text evidence="1">The sequence shown here is derived from an EMBL/GenBank/DDBJ whole genome shotgun (WGS) entry which is preliminary data.</text>
</comment>
<name>A0A561EY51_9ACTN</name>
<protein>
    <recommendedName>
        <fullName evidence="3">TfoX-like protein</fullName>
    </recommendedName>
</protein>